<dbReference type="Gene3D" id="1.20.58.930">
    <property type="match status" value="1"/>
</dbReference>
<dbReference type="PIRSF" id="PIRSF001336">
    <property type="entry name" value="Arg_decrbxlase"/>
    <property type="match status" value="1"/>
</dbReference>
<organism evidence="19 20">
    <name type="scientific">Desulfobaculum bizertense DSM 18034</name>
    <dbReference type="NCBI Taxonomy" id="1121442"/>
    <lineage>
        <taxon>Bacteria</taxon>
        <taxon>Pseudomonadati</taxon>
        <taxon>Thermodesulfobacteriota</taxon>
        <taxon>Desulfovibrionia</taxon>
        <taxon>Desulfovibrionales</taxon>
        <taxon>Desulfovibrionaceae</taxon>
        <taxon>Desulfobaculum</taxon>
    </lineage>
</organism>
<dbReference type="Gene3D" id="1.10.287.3440">
    <property type="match status" value="1"/>
</dbReference>
<keyword evidence="7" id="KW-0210">Decarboxylase</keyword>
<dbReference type="Gene3D" id="2.40.37.10">
    <property type="entry name" value="Lyase, Ornithine Decarboxylase, Chain A, domain 1"/>
    <property type="match status" value="1"/>
</dbReference>
<comment type="cofactor">
    <cofactor evidence="2">
        <name>Mg(2+)</name>
        <dbReference type="ChEBI" id="CHEBI:18420"/>
    </cofactor>
</comment>
<dbReference type="InterPro" id="IPR040634">
    <property type="entry name" value="Arg_decarb_HB"/>
</dbReference>
<evidence type="ECO:0000313" key="20">
    <source>
        <dbReference type="Proteomes" id="UP000189733"/>
    </source>
</evidence>
<dbReference type="PROSITE" id="PS00878">
    <property type="entry name" value="ODR_DC_2_1"/>
    <property type="match status" value="1"/>
</dbReference>
<dbReference type="PANTHER" id="PTHR43295:SF9">
    <property type="entry name" value="BIOSYNTHETIC ARGININE DECARBOXYLASE"/>
    <property type="match status" value="1"/>
</dbReference>
<dbReference type="Proteomes" id="UP000189733">
    <property type="component" value="Unassembled WGS sequence"/>
</dbReference>
<evidence type="ECO:0000259" key="18">
    <source>
        <dbReference type="Pfam" id="PF17944"/>
    </source>
</evidence>
<keyword evidence="20" id="KW-1185">Reference proteome</keyword>
<comment type="similarity">
    <text evidence="4">Belongs to the Orn/Lys/Arg decarboxylase class-II family. SpeA subfamily.</text>
</comment>
<evidence type="ECO:0000256" key="5">
    <source>
        <dbReference type="ARBA" id="ARBA00012426"/>
    </source>
</evidence>
<evidence type="ECO:0000256" key="15">
    <source>
        <dbReference type="PIRSR" id="PIRSR600183-50"/>
    </source>
</evidence>
<evidence type="ECO:0000256" key="3">
    <source>
        <dbReference type="ARBA" id="ARBA00002257"/>
    </source>
</evidence>
<dbReference type="Pfam" id="PF02784">
    <property type="entry name" value="Orn_Arg_deC_N"/>
    <property type="match status" value="1"/>
</dbReference>
<proteinExistence type="inferred from homology"/>
<dbReference type="InterPro" id="IPR041128">
    <property type="entry name" value="Arg_decarbox_C"/>
</dbReference>
<dbReference type="RefSeq" id="WP_078685809.1">
    <property type="nucleotide sequence ID" value="NZ_FUYA01000009.1"/>
</dbReference>
<dbReference type="Pfam" id="PF17810">
    <property type="entry name" value="Arg_decarb_HB"/>
    <property type="match status" value="1"/>
</dbReference>
<evidence type="ECO:0000256" key="9">
    <source>
        <dbReference type="ARBA" id="ARBA00022898"/>
    </source>
</evidence>
<evidence type="ECO:0000256" key="1">
    <source>
        <dbReference type="ARBA" id="ARBA00001933"/>
    </source>
</evidence>
<evidence type="ECO:0000256" key="14">
    <source>
        <dbReference type="PIRSR" id="PIRSR001336-50"/>
    </source>
</evidence>
<evidence type="ECO:0000256" key="8">
    <source>
        <dbReference type="ARBA" id="ARBA00022842"/>
    </source>
</evidence>
<evidence type="ECO:0000256" key="11">
    <source>
        <dbReference type="ARBA" id="ARBA00023115"/>
    </source>
</evidence>
<evidence type="ECO:0000259" key="16">
    <source>
        <dbReference type="Pfam" id="PF02784"/>
    </source>
</evidence>
<accession>A0A1T4WPN8</accession>
<feature type="domain" description="Arginine decarboxylase C-terminal helical" evidence="18">
    <location>
        <begin position="583"/>
        <end position="636"/>
    </location>
</feature>
<dbReference type="NCBIfam" id="TIGR01273">
    <property type="entry name" value="speA"/>
    <property type="match status" value="1"/>
</dbReference>
<dbReference type="InterPro" id="IPR022653">
    <property type="entry name" value="De-COase2_pyr-phos_BS"/>
</dbReference>
<dbReference type="PANTHER" id="PTHR43295">
    <property type="entry name" value="ARGININE DECARBOXYLASE"/>
    <property type="match status" value="1"/>
</dbReference>
<name>A0A1T4WPN8_9BACT</name>
<dbReference type="InterPro" id="IPR009006">
    <property type="entry name" value="Ala_racemase/Decarboxylase_C"/>
</dbReference>
<feature type="active site" description="Proton donor" evidence="15">
    <location>
        <position position="505"/>
    </location>
</feature>
<dbReference type="PRINTS" id="PR01180">
    <property type="entry name" value="ARGDCRBXLASE"/>
</dbReference>
<dbReference type="GO" id="GO:0046872">
    <property type="term" value="F:metal ion binding"/>
    <property type="evidence" value="ECO:0007669"/>
    <property type="project" value="UniProtKB-KW"/>
</dbReference>
<feature type="domain" description="Arginine decarboxylase helical bundle" evidence="17">
    <location>
        <begin position="375"/>
        <end position="451"/>
    </location>
</feature>
<keyword evidence="11" id="KW-0620">Polyamine biosynthesis</keyword>
<keyword evidence="10" id="KW-0745">Spermidine biosynthesis</keyword>
<dbReference type="AlphaFoldDB" id="A0A1T4WPN8"/>
<evidence type="ECO:0000256" key="10">
    <source>
        <dbReference type="ARBA" id="ARBA00023066"/>
    </source>
</evidence>
<keyword evidence="9 14" id="KW-0663">Pyridoxal phosphate</keyword>
<dbReference type="NCBIfam" id="NF003763">
    <property type="entry name" value="PRK05354.1"/>
    <property type="match status" value="1"/>
</dbReference>
<evidence type="ECO:0000256" key="12">
    <source>
        <dbReference type="ARBA" id="ARBA00023239"/>
    </source>
</evidence>
<dbReference type="InterPro" id="IPR029066">
    <property type="entry name" value="PLP-binding_barrel"/>
</dbReference>
<dbReference type="PRINTS" id="PR01179">
    <property type="entry name" value="ODADCRBXLASE"/>
</dbReference>
<keyword evidence="6" id="KW-0479">Metal-binding</keyword>
<dbReference type="CDD" id="cd06830">
    <property type="entry name" value="PLPDE_III_ADC"/>
    <property type="match status" value="1"/>
</dbReference>
<gene>
    <name evidence="19" type="ORF">SAMN02745702_02537</name>
</gene>
<comment type="function">
    <text evidence="3">Catalyzes the biosynthesis of agmatine from arginine.</text>
</comment>
<dbReference type="GO" id="GO:0008295">
    <property type="term" value="P:spermidine biosynthetic process"/>
    <property type="evidence" value="ECO:0007669"/>
    <property type="project" value="UniProtKB-UniRule"/>
</dbReference>
<dbReference type="InterPro" id="IPR002985">
    <property type="entry name" value="Arg_decrbxlase"/>
</dbReference>
<evidence type="ECO:0000256" key="2">
    <source>
        <dbReference type="ARBA" id="ARBA00001946"/>
    </source>
</evidence>
<feature type="domain" description="Orn/DAP/Arg decarboxylase 2 N-terminal" evidence="16">
    <location>
        <begin position="100"/>
        <end position="348"/>
    </location>
</feature>
<dbReference type="SUPFAM" id="SSF51419">
    <property type="entry name" value="PLP-binding barrel"/>
    <property type="match status" value="1"/>
</dbReference>
<dbReference type="InterPro" id="IPR022644">
    <property type="entry name" value="De-COase2_N"/>
</dbReference>
<evidence type="ECO:0000256" key="6">
    <source>
        <dbReference type="ARBA" id="ARBA00022723"/>
    </source>
</evidence>
<dbReference type="Gene3D" id="3.20.20.10">
    <property type="entry name" value="Alanine racemase"/>
    <property type="match status" value="1"/>
</dbReference>
<dbReference type="GO" id="GO:0008792">
    <property type="term" value="F:arginine decarboxylase activity"/>
    <property type="evidence" value="ECO:0007669"/>
    <property type="project" value="UniProtKB-UniRule"/>
</dbReference>
<dbReference type="EMBL" id="FUYA01000009">
    <property type="protein sequence ID" value="SKA79324.1"/>
    <property type="molecule type" value="Genomic_DNA"/>
</dbReference>
<dbReference type="Pfam" id="PF17944">
    <property type="entry name" value="Arg_decarbox_C"/>
    <property type="match status" value="1"/>
</dbReference>
<evidence type="ECO:0000256" key="13">
    <source>
        <dbReference type="NCBIfam" id="TIGR01273"/>
    </source>
</evidence>
<dbReference type="SUPFAM" id="SSF50621">
    <property type="entry name" value="Alanine racemase C-terminal domain-like"/>
    <property type="match status" value="1"/>
</dbReference>
<dbReference type="InterPro" id="IPR000183">
    <property type="entry name" value="Orn/DAP/Arg_de-COase"/>
</dbReference>
<dbReference type="EC" id="4.1.1.19" evidence="5 13"/>
<feature type="modified residue" description="N6-(pyridoxal phosphate)lysine" evidence="14">
    <location>
        <position position="106"/>
    </location>
</feature>
<evidence type="ECO:0000256" key="7">
    <source>
        <dbReference type="ARBA" id="ARBA00022793"/>
    </source>
</evidence>
<dbReference type="STRING" id="1121442.SAMN02745702_02537"/>
<evidence type="ECO:0000256" key="4">
    <source>
        <dbReference type="ARBA" id="ARBA00008357"/>
    </source>
</evidence>
<evidence type="ECO:0000313" key="19">
    <source>
        <dbReference type="EMBL" id="SKA79324.1"/>
    </source>
</evidence>
<comment type="cofactor">
    <cofactor evidence="1 14">
        <name>pyridoxal 5'-phosphate</name>
        <dbReference type="ChEBI" id="CHEBI:597326"/>
    </cofactor>
</comment>
<sequence>MAKKPVFEQWNVERSSDLYGIKNWGSGYFDVSDAGNVVITPFGENGPTVSIPEVIGGLKDRGMNLPVLLRIENILEHQISVLHDCFNSSIHELGYKGEFRGVFPVKVNQQEQVIRKIAEYGKEHHHGLEVGSKAELIAALAYLEDKEACLVCNGYKDQEFVDMALYACKMGFNCILVLEMPGELPLILERSEALNVVPQIGVRIKLSSRAGGHWVESGGDLSIFGLSTAEVVDVLDALREKGRLDSLQLLHFHLGSQISNIRDIREALREACRVYAGLVDEGAQMKYLDLGGGLAVDYDGSHTNYLSSRNYTLKEYCADIVETVMSIMDEREISHPYIITESGRATVAYYSVLLFDILDVSRLEERPVPETLPEGTPEPILNLLEVYNSISLKNLQECYNDAIYYRDEVRQMFRVGNSSLRDRSVAETIFWAIIKEIALRVDNVKRPSEEMAGIQDSLASIYYANMSIFQSLPDAWAIEQLFPVMPVHRLDEQPTEKVVLADITCDCDGKLDRFIDTRGVQRTLDLHSLRQGEAYNLGAFLVGAYQETLGDLHNLFGDTNVVSIHVEPDGSFDFVRELDGDSVADVLSYVEYDPKAVLERFRTMAERGVREKYITPSERFSIMKAYEKCLRGSTYLKACGSKTSC</sequence>
<keyword evidence="8" id="KW-0460">Magnesium</keyword>
<dbReference type="GO" id="GO:0006527">
    <property type="term" value="P:L-arginine catabolic process"/>
    <property type="evidence" value="ECO:0007669"/>
    <property type="project" value="InterPro"/>
</dbReference>
<keyword evidence="12" id="KW-0456">Lyase</keyword>
<dbReference type="OrthoDB" id="9802658at2"/>
<protein>
    <recommendedName>
        <fullName evidence="5 13">Arginine decarboxylase</fullName>
        <ecNumber evidence="5 13">4.1.1.19</ecNumber>
    </recommendedName>
</protein>
<evidence type="ECO:0000259" key="17">
    <source>
        <dbReference type="Pfam" id="PF17810"/>
    </source>
</evidence>
<reference evidence="19 20" key="1">
    <citation type="submission" date="2017-02" db="EMBL/GenBank/DDBJ databases">
        <authorList>
            <person name="Peterson S.W."/>
        </authorList>
    </citation>
    <scope>NUCLEOTIDE SEQUENCE [LARGE SCALE GENOMIC DNA]</scope>
    <source>
        <strain evidence="19 20">DSM 18034</strain>
    </source>
</reference>